<dbReference type="Gene3D" id="2.40.50.100">
    <property type="match status" value="1"/>
</dbReference>
<sequence length="460" mass="48722">MLSSKPLALARLIAAIGLVTSCAIVGCRGAKPAPEPPPPPMVTVARPATAEVQSYYEYNGYLEAVETVEIRARVKGFLTEVALTKPDSKIREGDEVKTGTQLYTIDPREYQAAVAKSEADILKAKADIINAKAQVALGVAEETRQRDAFGKGIGSRTDLDKAIATLASNQAAVDVAVANEAAAKAAKQTAVLQLEYTDIRSPIDGRISRTLVTQGNLVGQNESTLLTTIVRVDPLYVYFDAPERDFVEAQRAAKSPQGQATAALPVQVGVATEVGFPHSGVIDFQENRVDTGTGTVRVRGRISNPLVPPGHARLLYPGLYARVRVPNGERKKQLVLPEEALMTGQEGRFVYVIGPDNKVVKRTVTVGANVWRDSESGPDAKSKWVLHNSNPKPPAGGAPGGGGAPAQSAPPADAPVRSIVAIEKGLEPTDQVIVVGLQKARPGAPVSPDVWELKGPPQAK</sequence>
<evidence type="ECO:0000256" key="2">
    <source>
        <dbReference type="SAM" id="MobiDB-lite"/>
    </source>
</evidence>
<dbReference type="GO" id="GO:0005886">
    <property type="term" value="C:plasma membrane"/>
    <property type="evidence" value="ECO:0007669"/>
    <property type="project" value="TreeGrafter"/>
</dbReference>
<dbReference type="InterPro" id="IPR058625">
    <property type="entry name" value="MdtA-like_BSH"/>
</dbReference>
<proteinExistence type="inferred from homology"/>
<dbReference type="KEGG" id="ftj:FTUN_7068"/>
<dbReference type="InterPro" id="IPR006143">
    <property type="entry name" value="RND_pump_MFP"/>
</dbReference>
<organism evidence="5 6">
    <name type="scientific">Frigoriglobus tundricola</name>
    <dbReference type="NCBI Taxonomy" id="2774151"/>
    <lineage>
        <taxon>Bacteria</taxon>
        <taxon>Pseudomonadati</taxon>
        <taxon>Planctomycetota</taxon>
        <taxon>Planctomycetia</taxon>
        <taxon>Gemmatales</taxon>
        <taxon>Gemmataceae</taxon>
        <taxon>Frigoriglobus</taxon>
    </lineage>
</organism>
<dbReference type="GO" id="GO:0046677">
    <property type="term" value="P:response to antibiotic"/>
    <property type="evidence" value="ECO:0007669"/>
    <property type="project" value="TreeGrafter"/>
</dbReference>
<dbReference type="Gene3D" id="1.10.287.470">
    <property type="entry name" value="Helix hairpin bin"/>
    <property type="match status" value="1"/>
</dbReference>
<dbReference type="PANTHER" id="PTHR30158">
    <property type="entry name" value="ACRA/E-RELATED COMPONENT OF DRUG EFFLUX TRANSPORTER"/>
    <property type="match status" value="1"/>
</dbReference>
<evidence type="ECO:0000313" key="6">
    <source>
        <dbReference type="Proteomes" id="UP000503447"/>
    </source>
</evidence>
<feature type="region of interest" description="Disordered" evidence="2">
    <location>
        <begin position="372"/>
        <end position="415"/>
    </location>
</feature>
<dbReference type="Pfam" id="PF25944">
    <property type="entry name" value="Beta-barrel_RND"/>
    <property type="match status" value="1"/>
</dbReference>
<dbReference type="SUPFAM" id="SSF111369">
    <property type="entry name" value="HlyD-like secretion proteins"/>
    <property type="match status" value="1"/>
</dbReference>
<accession>A0A6M5Z129</accession>
<evidence type="ECO:0000259" key="3">
    <source>
        <dbReference type="Pfam" id="PF25917"/>
    </source>
</evidence>
<dbReference type="PROSITE" id="PS51257">
    <property type="entry name" value="PROKAR_LIPOPROTEIN"/>
    <property type="match status" value="1"/>
</dbReference>
<reference evidence="6" key="1">
    <citation type="submission" date="2020-05" db="EMBL/GenBank/DDBJ databases">
        <title>Frigoriglobus tundricola gen. nov., sp. nov., a psychrotolerant cellulolytic planctomycete of the family Gemmataceae with two divergent copies of 16S rRNA gene.</title>
        <authorList>
            <person name="Kulichevskaya I.S."/>
            <person name="Ivanova A.A."/>
            <person name="Naumoff D.G."/>
            <person name="Beletsky A.V."/>
            <person name="Rijpstra W.I.C."/>
            <person name="Sinninghe Damste J.S."/>
            <person name="Mardanov A.V."/>
            <person name="Ravin N.V."/>
            <person name="Dedysh S.N."/>
        </authorList>
    </citation>
    <scope>NUCLEOTIDE SEQUENCE [LARGE SCALE GENOMIC DNA]</scope>
    <source>
        <strain evidence="6">PL17</strain>
    </source>
</reference>
<dbReference type="GO" id="GO:0030313">
    <property type="term" value="C:cell envelope"/>
    <property type="evidence" value="ECO:0007669"/>
    <property type="project" value="UniProtKB-SubCell"/>
</dbReference>
<dbReference type="NCBIfam" id="TIGR01730">
    <property type="entry name" value="RND_mfp"/>
    <property type="match status" value="1"/>
</dbReference>
<feature type="domain" description="Multidrug resistance protein MdtA-like beta-barrel" evidence="4">
    <location>
        <begin position="234"/>
        <end position="326"/>
    </location>
</feature>
<dbReference type="GO" id="GO:0022857">
    <property type="term" value="F:transmembrane transporter activity"/>
    <property type="evidence" value="ECO:0007669"/>
    <property type="project" value="InterPro"/>
</dbReference>
<keyword evidence="6" id="KW-1185">Reference proteome</keyword>
<evidence type="ECO:0000313" key="5">
    <source>
        <dbReference type="EMBL" id="QJW99456.1"/>
    </source>
</evidence>
<dbReference type="PANTHER" id="PTHR30158:SF10">
    <property type="entry name" value="CATION EFFLUX PUMP"/>
    <property type="match status" value="1"/>
</dbReference>
<dbReference type="AlphaFoldDB" id="A0A6M5Z129"/>
<dbReference type="InterPro" id="IPR058626">
    <property type="entry name" value="MdtA-like_b-barrel"/>
</dbReference>
<feature type="region of interest" description="Disordered" evidence="2">
    <location>
        <begin position="440"/>
        <end position="460"/>
    </location>
</feature>
<feature type="domain" description="Multidrug resistance protein MdtA-like barrel-sandwich hybrid" evidence="3">
    <location>
        <begin position="66"/>
        <end position="228"/>
    </location>
</feature>
<gene>
    <name evidence="5" type="ORF">FTUN_7068</name>
</gene>
<dbReference type="Gene3D" id="2.40.420.20">
    <property type="match status" value="1"/>
</dbReference>
<dbReference type="Pfam" id="PF25917">
    <property type="entry name" value="BSH_RND"/>
    <property type="match status" value="1"/>
</dbReference>
<dbReference type="Gene3D" id="2.40.30.170">
    <property type="match status" value="1"/>
</dbReference>
<dbReference type="Proteomes" id="UP000503447">
    <property type="component" value="Chromosome"/>
</dbReference>
<dbReference type="EMBL" id="CP053452">
    <property type="protein sequence ID" value="QJW99456.1"/>
    <property type="molecule type" value="Genomic_DNA"/>
</dbReference>
<feature type="compositionally biased region" description="Low complexity" evidence="2">
    <location>
        <begin position="405"/>
        <end position="415"/>
    </location>
</feature>
<comment type="similarity">
    <text evidence="1">Belongs to the membrane fusion protein (MFP) (TC 8.A.1) family.</text>
</comment>
<evidence type="ECO:0000256" key="1">
    <source>
        <dbReference type="ARBA" id="ARBA00009477"/>
    </source>
</evidence>
<protein>
    <submittedName>
        <fullName evidence="5">RND efflux system, membrane fusion protein</fullName>
    </submittedName>
</protein>
<name>A0A6M5Z129_9BACT</name>
<feature type="compositionally biased region" description="Basic and acidic residues" evidence="2">
    <location>
        <begin position="372"/>
        <end position="382"/>
    </location>
</feature>
<evidence type="ECO:0000259" key="4">
    <source>
        <dbReference type="Pfam" id="PF25944"/>
    </source>
</evidence>